<dbReference type="PATRIC" id="fig|1346330.5.peg.3101"/>
<gene>
    <name evidence="3" type="ORF">M472_07200</name>
</gene>
<dbReference type="PANTHER" id="PTHR11820">
    <property type="entry name" value="ACYLPYRUVASE"/>
    <property type="match status" value="1"/>
</dbReference>
<dbReference type="SUPFAM" id="SSF56529">
    <property type="entry name" value="FAH"/>
    <property type="match status" value="1"/>
</dbReference>
<protein>
    <recommendedName>
        <fullName evidence="2">Fumarylacetoacetase-like C-terminal domain-containing protein</fullName>
    </recommendedName>
</protein>
<sequence length="203" mass="22708">MKIIAVGRNYIDHAKELDNPVPDQPVIFLKPDTAVLKDNKDFYIPDFSKDIHYECELVVRICNEGKHVAKKFAHKYYDAIGLGIDFTARDLQSQLKSKGLPWELAKSFDHSAVISPLLPKENFTDLNAITFSLTKNGEVVQLGNTADMIFDIDTLITFISRYITLRKGDLIYTGTPAGVGPVVIGDKLEGFLADKLMFSTLIK</sequence>
<proteinExistence type="predicted"/>
<reference evidence="3 4" key="1">
    <citation type="journal article" date="2013" name="Genome Announc.">
        <title>The Draft Genome Sequence of Sphingomonas paucimobilis Strain HER1398 (Proteobacteria), Host to the Giant PAU Phage, Indicates That It Is a Member of the Genus Sphingobacterium (Bacteroidetes).</title>
        <authorList>
            <person name="White R.A.III."/>
            <person name="Suttle C.A."/>
        </authorList>
    </citation>
    <scope>NUCLEOTIDE SEQUENCE [LARGE SCALE GENOMIC DNA]</scope>
    <source>
        <strain evidence="3 4">HER1398</strain>
    </source>
</reference>
<dbReference type="GO" id="GO:0018773">
    <property type="term" value="F:acetylpyruvate hydrolase activity"/>
    <property type="evidence" value="ECO:0007669"/>
    <property type="project" value="TreeGrafter"/>
</dbReference>
<dbReference type="InterPro" id="IPR036663">
    <property type="entry name" value="Fumarylacetoacetase_C_sf"/>
</dbReference>
<dbReference type="STRING" id="1346330.M472_07200"/>
<evidence type="ECO:0000313" key="4">
    <source>
        <dbReference type="Proteomes" id="UP000016584"/>
    </source>
</evidence>
<keyword evidence="4" id="KW-1185">Reference proteome</keyword>
<dbReference type="Pfam" id="PF01557">
    <property type="entry name" value="FAA_hydrolase"/>
    <property type="match status" value="1"/>
</dbReference>
<dbReference type="Proteomes" id="UP000016584">
    <property type="component" value="Unassembled WGS sequence"/>
</dbReference>
<accession>U2HA06</accession>
<keyword evidence="1" id="KW-0479">Metal-binding</keyword>
<dbReference type="OrthoDB" id="9805307at2"/>
<evidence type="ECO:0000313" key="3">
    <source>
        <dbReference type="EMBL" id="ERJ58551.1"/>
    </source>
</evidence>
<comment type="caution">
    <text evidence="3">The sequence shown here is derived from an EMBL/GenBank/DDBJ whole genome shotgun (WGS) entry which is preliminary data.</text>
</comment>
<name>U2HA06_9SPHI</name>
<dbReference type="eggNOG" id="COG0179">
    <property type="taxonomic scope" value="Bacteria"/>
</dbReference>
<dbReference type="GO" id="GO:0046872">
    <property type="term" value="F:metal ion binding"/>
    <property type="evidence" value="ECO:0007669"/>
    <property type="project" value="UniProtKB-KW"/>
</dbReference>
<dbReference type="InterPro" id="IPR011234">
    <property type="entry name" value="Fumarylacetoacetase-like_C"/>
</dbReference>
<feature type="domain" description="Fumarylacetoacetase-like C-terminal" evidence="2">
    <location>
        <begin position="2"/>
        <end position="186"/>
    </location>
</feature>
<dbReference type="RefSeq" id="WP_021071247.1">
    <property type="nucleotide sequence ID" value="NZ_ATDL01000016.1"/>
</dbReference>
<dbReference type="AlphaFoldDB" id="U2HA06"/>
<evidence type="ECO:0000256" key="1">
    <source>
        <dbReference type="ARBA" id="ARBA00022723"/>
    </source>
</evidence>
<organism evidence="3 4">
    <name type="scientific">Sphingobacterium paucimobilis HER1398</name>
    <dbReference type="NCBI Taxonomy" id="1346330"/>
    <lineage>
        <taxon>Bacteria</taxon>
        <taxon>Pseudomonadati</taxon>
        <taxon>Bacteroidota</taxon>
        <taxon>Sphingobacteriia</taxon>
        <taxon>Sphingobacteriales</taxon>
        <taxon>Sphingobacteriaceae</taxon>
        <taxon>Sphingobacterium</taxon>
    </lineage>
</organism>
<dbReference type="PANTHER" id="PTHR11820:SF7">
    <property type="entry name" value="ACYLPYRUVASE FAHD1, MITOCHONDRIAL"/>
    <property type="match status" value="1"/>
</dbReference>
<evidence type="ECO:0000259" key="2">
    <source>
        <dbReference type="Pfam" id="PF01557"/>
    </source>
</evidence>
<dbReference type="Gene3D" id="3.90.850.10">
    <property type="entry name" value="Fumarylacetoacetase-like, C-terminal domain"/>
    <property type="match status" value="1"/>
</dbReference>
<dbReference type="EMBL" id="ATDL01000016">
    <property type="protein sequence ID" value="ERJ58551.1"/>
    <property type="molecule type" value="Genomic_DNA"/>
</dbReference>